<dbReference type="GO" id="GO:0043235">
    <property type="term" value="C:receptor complex"/>
    <property type="evidence" value="ECO:0007669"/>
    <property type="project" value="TreeGrafter"/>
</dbReference>
<feature type="disulfide bond" evidence="21">
    <location>
        <begin position="2726"/>
        <end position="2738"/>
    </location>
</feature>
<dbReference type="PROSITE" id="PS01209">
    <property type="entry name" value="LDLRA_1"/>
    <property type="match status" value="18"/>
</dbReference>
<dbReference type="CDD" id="cd00112">
    <property type="entry name" value="LDLa"/>
    <property type="match status" value="34"/>
</dbReference>
<keyword evidence="27" id="KW-1185">Reference proteome</keyword>
<dbReference type="FunFam" id="4.10.400.10:FF:000002">
    <property type="entry name" value="Low-density lipoprotein receptor-related protein 1"/>
    <property type="match status" value="1"/>
</dbReference>
<feature type="disulfide bond" evidence="21">
    <location>
        <begin position="2858"/>
        <end position="2876"/>
    </location>
</feature>
<feature type="disulfide bond" evidence="20">
    <location>
        <begin position="335"/>
        <end position="345"/>
    </location>
</feature>
<evidence type="ECO:0000256" key="1">
    <source>
        <dbReference type="ARBA" id="ARBA00004251"/>
    </source>
</evidence>
<dbReference type="PROSITE" id="PS00022">
    <property type="entry name" value="EGF_1"/>
    <property type="match status" value="1"/>
</dbReference>
<name>A0A9P0ARB3_BRAAE</name>
<feature type="disulfide bond" evidence="21">
    <location>
        <begin position="3806"/>
        <end position="3818"/>
    </location>
</feature>
<keyword evidence="4 20" id="KW-0245">EGF-like domain</keyword>
<keyword evidence="13 24" id="KW-0472">Membrane</keyword>
<keyword evidence="15" id="KW-0675">Receptor</keyword>
<feature type="disulfide bond" evidence="21">
    <location>
        <begin position="1262"/>
        <end position="1280"/>
    </location>
</feature>
<feature type="repeat" description="LDL-receptor class B" evidence="22">
    <location>
        <begin position="4249"/>
        <end position="4292"/>
    </location>
</feature>
<keyword evidence="3" id="KW-1003">Cell membrane</keyword>
<evidence type="ECO:0000256" key="3">
    <source>
        <dbReference type="ARBA" id="ARBA00022475"/>
    </source>
</evidence>
<dbReference type="SMART" id="SM00179">
    <property type="entry name" value="EGF_CA"/>
    <property type="match status" value="7"/>
</dbReference>
<feature type="repeat" description="LDL-receptor class B" evidence="22">
    <location>
        <begin position="3280"/>
        <end position="3321"/>
    </location>
</feature>
<dbReference type="SMART" id="SM00192">
    <property type="entry name" value="LDLa"/>
    <property type="match status" value="35"/>
</dbReference>
<evidence type="ECO:0000259" key="25">
    <source>
        <dbReference type="PROSITE" id="PS50026"/>
    </source>
</evidence>
<dbReference type="FunFam" id="4.10.400.10:FF:000204">
    <property type="entry name" value="Putative low-density lipoprotein receptor"/>
    <property type="match status" value="1"/>
</dbReference>
<dbReference type="FunFam" id="4.10.400.10:FF:000181">
    <property type="entry name" value="Low-density lipoprotein RecePtor related"/>
    <property type="match status" value="1"/>
</dbReference>
<feature type="disulfide bond" evidence="21">
    <location>
        <begin position="3850"/>
        <end position="3862"/>
    </location>
</feature>
<dbReference type="Pfam" id="PF00058">
    <property type="entry name" value="Ldl_recept_b"/>
    <property type="match status" value="6"/>
</dbReference>
<dbReference type="InterPro" id="IPR000033">
    <property type="entry name" value="LDLR_classB_rpt"/>
</dbReference>
<feature type="transmembrane region" description="Helical" evidence="24">
    <location>
        <begin position="4445"/>
        <end position="4466"/>
    </location>
</feature>
<feature type="disulfide bond" evidence="21">
    <location>
        <begin position="3899"/>
        <end position="3917"/>
    </location>
</feature>
<dbReference type="SUPFAM" id="SSF57184">
    <property type="entry name" value="Growth factor receptor domain"/>
    <property type="match status" value="2"/>
</dbReference>
<accession>A0A9P0ARB3</accession>
<feature type="disulfide bond" evidence="21">
    <location>
        <begin position="1018"/>
        <end position="1036"/>
    </location>
</feature>
<dbReference type="Pfam" id="PF07645">
    <property type="entry name" value="EGF_CA"/>
    <property type="match status" value="3"/>
</dbReference>
<evidence type="ECO:0000256" key="4">
    <source>
        <dbReference type="ARBA" id="ARBA00022536"/>
    </source>
</evidence>
<dbReference type="PROSITE" id="PS51120">
    <property type="entry name" value="LDLRB"/>
    <property type="match status" value="13"/>
</dbReference>
<dbReference type="Pfam" id="PF16472">
    <property type="entry name" value="DUF5050"/>
    <property type="match status" value="1"/>
</dbReference>
<dbReference type="InterPro" id="IPR026823">
    <property type="entry name" value="cEGF"/>
</dbReference>
<dbReference type="PROSITE" id="PS01186">
    <property type="entry name" value="EGF_2"/>
    <property type="match status" value="3"/>
</dbReference>
<feature type="transmembrane region" description="Helical" evidence="24">
    <location>
        <begin position="10"/>
        <end position="29"/>
    </location>
</feature>
<feature type="region of interest" description="Disordered" evidence="23">
    <location>
        <begin position="4560"/>
        <end position="4612"/>
    </location>
</feature>
<feature type="disulfide bond" evidence="21">
    <location>
        <begin position="2765"/>
        <end position="2777"/>
    </location>
</feature>
<keyword evidence="12 24" id="KW-1133">Transmembrane helix</keyword>
<evidence type="ECO:0000256" key="9">
    <source>
        <dbReference type="ARBA" id="ARBA00022737"/>
    </source>
</evidence>
<dbReference type="InterPro" id="IPR023415">
    <property type="entry name" value="LDLR_class-A_CS"/>
</dbReference>
<evidence type="ECO:0000313" key="27">
    <source>
        <dbReference type="Proteomes" id="UP001154078"/>
    </source>
</evidence>
<dbReference type="InterPro" id="IPR002172">
    <property type="entry name" value="LDrepeatLR_classA_rpt"/>
</dbReference>
<evidence type="ECO:0000256" key="22">
    <source>
        <dbReference type="PROSITE-ProRule" id="PRU00461"/>
    </source>
</evidence>
<keyword evidence="17" id="KW-0325">Glycoprotein</keyword>
<feature type="compositionally biased region" description="Basic and acidic residues" evidence="23">
    <location>
        <begin position="4589"/>
        <end position="4612"/>
    </location>
</feature>
<dbReference type="InterPro" id="IPR036055">
    <property type="entry name" value="LDL_receptor-like_sf"/>
</dbReference>
<feature type="disulfide bond" evidence="21">
    <location>
        <begin position="1090"/>
        <end position="1102"/>
    </location>
</feature>
<feature type="repeat" description="LDL-receptor class B" evidence="22">
    <location>
        <begin position="2187"/>
        <end position="2230"/>
    </location>
</feature>
<dbReference type="FunFam" id="4.10.400.10:FF:000155">
    <property type="entry name" value="Low-density lipoprotein receptor"/>
    <property type="match status" value="1"/>
</dbReference>
<dbReference type="FunFam" id="4.10.400.10:FF:000034">
    <property type="entry name" value="Low-density lipoprotein receptor-related protein 2"/>
    <property type="match status" value="1"/>
</dbReference>
<feature type="disulfide bond" evidence="21">
    <location>
        <begin position="3944"/>
        <end position="3962"/>
    </location>
</feature>
<dbReference type="PANTHER" id="PTHR22722:SF14">
    <property type="entry name" value="MEGALIN, ISOFORM A"/>
    <property type="match status" value="1"/>
</dbReference>
<keyword evidence="9" id="KW-0677">Repeat</keyword>
<evidence type="ECO:0000256" key="13">
    <source>
        <dbReference type="ARBA" id="ARBA00023136"/>
    </source>
</evidence>
<dbReference type="GO" id="GO:0031904">
    <property type="term" value="C:endosome lumen"/>
    <property type="evidence" value="ECO:0007669"/>
    <property type="project" value="UniProtKB-SubCell"/>
</dbReference>
<dbReference type="GO" id="GO:0006897">
    <property type="term" value="P:endocytosis"/>
    <property type="evidence" value="ECO:0007669"/>
    <property type="project" value="UniProtKB-KW"/>
</dbReference>
<evidence type="ECO:0000256" key="11">
    <source>
        <dbReference type="ARBA" id="ARBA00022837"/>
    </source>
</evidence>
<keyword evidence="14 20" id="KW-1015">Disulfide bond</keyword>
<dbReference type="SUPFAM" id="SSF63825">
    <property type="entry name" value="YWTD domain"/>
    <property type="match status" value="8"/>
</dbReference>
<dbReference type="FunFam" id="2.120.10.30:FF:000241">
    <property type="entry name" value="Low-density lipoprotein receptor-related protein 6"/>
    <property type="match status" value="5"/>
</dbReference>
<dbReference type="Pfam" id="PF12662">
    <property type="entry name" value="cEGF"/>
    <property type="match status" value="1"/>
</dbReference>
<organism evidence="26 27">
    <name type="scientific">Brassicogethes aeneus</name>
    <name type="common">Rape pollen beetle</name>
    <name type="synonym">Meligethes aeneus</name>
    <dbReference type="NCBI Taxonomy" id="1431903"/>
    <lineage>
        <taxon>Eukaryota</taxon>
        <taxon>Metazoa</taxon>
        <taxon>Ecdysozoa</taxon>
        <taxon>Arthropoda</taxon>
        <taxon>Hexapoda</taxon>
        <taxon>Insecta</taxon>
        <taxon>Pterygota</taxon>
        <taxon>Neoptera</taxon>
        <taxon>Endopterygota</taxon>
        <taxon>Coleoptera</taxon>
        <taxon>Polyphaga</taxon>
        <taxon>Cucujiformia</taxon>
        <taxon>Nitidulidae</taxon>
        <taxon>Meligethinae</taxon>
        <taxon>Brassicogethes</taxon>
    </lineage>
</organism>
<feature type="disulfide bond" evidence="21">
    <location>
        <begin position="2745"/>
        <end position="2760"/>
    </location>
</feature>
<feature type="disulfide bond" evidence="21">
    <location>
        <begin position="3078"/>
        <end position="3096"/>
    </location>
</feature>
<keyword evidence="7 24" id="KW-0812">Transmembrane</keyword>
<dbReference type="FunFam" id="4.10.400.10:FF:000045">
    <property type="entry name" value="Low-density lipoprotein receptor-related protein 2"/>
    <property type="match status" value="1"/>
</dbReference>
<feature type="disulfide bond" evidence="21">
    <location>
        <begin position="2851"/>
        <end position="2863"/>
    </location>
</feature>
<evidence type="ECO:0000256" key="21">
    <source>
        <dbReference type="PROSITE-ProRule" id="PRU00124"/>
    </source>
</evidence>
<evidence type="ECO:0000256" key="19">
    <source>
        <dbReference type="ARBA" id="ARBA00046273"/>
    </source>
</evidence>
<feature type="disulfide bond" evidence="21">
    <location>
        <begin position="1150"/>
        <end position="1165"/>
    </location>
</feature>
<dbReference type="Gene3D" id="2.120.10.30">
    <property type="entry name" value="TolB, C-terminal domain"/>
    <property type="match status" value="8"/>
</dbReference>
<evidence type="ECO:0000256" key="20">
    <source>
        <dbReference type="PROSITE-ProRule" id="PRU00076"/>
    </source>
</evidence>
<evidence type="ECO:0000256" key="23">
    <source>
        <dbReference type="SAM" id="MobiDB-lite"/>
    </source>
</evidence>
<proteinExistence type="inferred from homology"/>
<evidence type="ECO:0000256" key="24">
    <source>
        <dbReference type="SAM" id="Phobius"/>
    </source>
</evidence>
<feature type="repeat" description="LDL-receptor class B" evidence="22">
    <location>
        <begin position="547"/>
        <end position="590"/>
    </location>
</feature>
<dbReference type="PROSITE" id="PS50026">
    <property type="entry name" value="EGF_3"/>
    <property type="match status" value="2"/>
</dbReference>
<dbReference type="InterPro" id="IPR049883">
    <property type="entry name" value="NOTCH1_EGF-like"/>
</dbReference>
<dbReference type="PROSITE" id="PS00010">
    <property type="entry name" value="ASX_HYDROXYL"/>
    <property type="match status" value="3"/>
</dbReference>
<dbReference type="EMBL" id="OV121132">
    <property type="protein sequence ID" value="CAH0546432.1"/>
    <property type="molecule type" value="Genomic_DNA"/>
</dbReference>
<evidence type="ECO:0000256" key="6">
    <source>
        <dbReference type="ARBA" id="ARBA00022583"/>
    </source>
</evidence>
<feature type="repeat" description="LDL-receptor class B" evidence="22">
    <location>
        <begin position="732"/>
        <end position="774"/>
    </location>
</feature>
<dbReference type="InterPro" id="IPR000742">
    <property type="entry name" value="EGF"/>
</dbReference>
<evidence type="ECO:0000256" key="10">
    <source>
        <dbReference type="ARBA" id="ARBA00022753"/>
    </source>
</evidence>
<feature type="repeat" description="LDL-receptor class B" evidence="22">
    <location>
        <begin position="4155"/>
        <end position="4203"/>
    </location>
</feature>
<comment type="caution">
    <text evidence="20">Lacks conserved residue(s) required for the propagation of feature annotation.</text>
</comment>
<evidence type="ECO:0000256" key="2">
    <source>
        <dbReference type="ARBA" id="ARBA00009939"/>
    </source>
</evidence>
<dbReference type="FunFam" id="4.10.400.10:FF:000189">
    <property type="entry name" value="low-density lipoprotein receptor 1"/>
    <property type="match status" value="1"/>
</dbReference>
<dbReference type="SUPFAM" id="SSF57424">
    <property type="entry name" value="LDL receptor-like module"/>
    <property type="match status" value="34"/>
</dbReference>
<dbReference type="FunFam" id="4.10.400.10:FF:000230">
    <property type="entry name" value="Low-density lipoprotein RecePtor related"/>
    <property type="match status" value="1"/>
</dbReference>
<feature type="disulfide bond" evidence="21">
    <location>
        <begin position="109"/>
        <end position="124"/>
    </location>
</feature>
<feature type="disulfide bond" evidence="21">
    <location>
        <begin position="3566"/>
        <end position="3584"/>
    </location>
</feature>
<feature type="disulfide bond" evidence="21">
    <location>
        <begin position="3813"/>
        <end position="3831"/>
    </location>
</feature>
<dbReference type="GO" id="GO:0005905">
    <property type="term" value="C:clathrin-coated pit"/>
    <property type="evidence" value="ECO:0007669"/>
    <property type="project" value="UniProtKB-KW"/>
</dbReference>
<feature type="disulfide bond" evidence="21">
    <location>
        <begin position="3857"/>
        <end position="3875"/>
    </location>
</feature>
<dbReference type="CDD" id="cd00054">
    <property type="entry name" value="EGF_CA"/>
    <property type="match status" value="2"/>
</dbReference>
<feature type="disulfide bond" evidence="21">
    <location>
        <begin position="2994"/>
        <end position="3012"/>
    </location>
</feature>
<feature type="compositionally biased region" description="Polar residues" evidence="23">
    <location>
        <begin position="4576"/>
        <end position="4586"/>
    </location>
</feature>
<protein>
    <recommendedName>
        <fullName evidence="25">EGF-like domain-containing protein</fullName>
    </recommendedName>
</protein>
<dbReference type="PROSITE" id="PS01187">
    <property type="entry name" value="EGF_CA"/>
    <property type="match status" value="4"/>
</dbReference>
<keyword evidence="11" id="KW-0106">Calcium</keyword>
<keyword evidence="10" id="KW-0967">Endosome</keyword>
<keyword evidence="8" id="KW-0732">Signal</keyword>
<feature type="disulfide bond" evidence="21">
    <location>
        <begin position="3578"/>
        <end position="3593"/>
    </location>
</feature>
<dbReference type="InterPro" id="IPR011042">
    <property type="entry name" value="6-blade_b-propeller_TolB-like"/>
</dbReference>
<feature type="disulfide bond" evidence="21">
    <location>
        <begin position="1255"/>
        <end position="1267"/>
    </location>
</feature>
<feature type="disulfide bond" evidence="21">
    <location>
        <begin position="2901"/>
        <end position="2919"/>
    </location>
</feature>
<dbReference type="SMART" id="SM00181">
    <property type="entry name" value="EGF"/>
    <property type="match status" value="23"/>
</dbReference>
<dbReference type="SUPFAM" id="SSF57196">
    <property type="entry name" value="EGF/Laminin"/>
    <property type="match status" value="5"/>
</dbReference>
<feature type="disulfide bond" evidence="21">
    <location>
        <begin position="211"/>
        <end position="223"/>
    </location>
</feature>
<dbReference type="Pfam" id="PF24468">
    <property type="entry name" value="EGF_LRP2"/>
    <property type="match status" value="2"/>
</dbReference>
<dbReference type="FunFam" id="4.10.400.10:FF:000024">
    <property type="entry name" value="Low-density lipoprotein RecePtor related"/>
    <property type="match status" value="1"/>
</dbReference>
<feature type="disulfide bond" evidence="21">
    <location>
        <begin position="2685"/>
        <end position="2697"/>
    </location>
</feature>
<feature type="disulfide bond" evidence="21">
    <location>
        <begin position="52"/>
        <end position="70"/>
    </location>
</feature>
<feature type="disulfide bond" evidence="21">
    <location>
        <begin position="1190"/>
        <end position="1205"/>
    </location>
</feature>
<evidence type="ECO:0000256" key="12">
    <source>
        <dbReference type="ARBA" id="ARBA00022989"/>
    </source>
</evidence>
<dbReference type="InterPro" id="IPR056588">
    <property type="entry name" value="EGF_LRP2"/>
</dbReference>
<evidence type="ECO:0000256" key="15">
    <source>
        <dbReference type="ARBA" id="ARBA00023170"/>
    </source>
</evidence>
<feature type="disulfide bond" evidence="21">
    <location>
        <begin position="1097"/>
        <end position="1115"/>
    </location>
</feature>
<dbReference type="FunFam" id="2.10.25.10:FF:000009">
    <property type="entry name" value="Low-density lipoprotein receptor isoform 1"/>
    <property type="match status" value="3"/>
</dbReference>
<feature type="disulfide bond" evidence="21">
    <location>
        <begin position="3956"/>
        <end position="3971"/>
    </location>
</feature>
<reference evidence="26" key="1">
    <citation type="submission" date="2021-12" db="EMBL/GenBank/DDBJ databases">
        <authorList>
            <person name="King R."/>
        </authorList>
    </citation>
    <scope>NUCLEOTIDE SEQUENCE</scope>
</reference>
<feature type="repeat" description="LDL-receptor class B" evidence="22">
    <location>
        <begin position="1551"/>
        <end position="1594"/>
    </location>
</feature>
<dbReference type="FunFam" id="4.10.400.10:FF:000005">
    <property type="entry name" value="low-density lipoprotein receptor-related protein 1B"/>
    <property type="match status" value="3"/>
</dbReference>
<evidence type="ECO:0000256" key="5">
    <source>
        <dbReference type="ARBA" id="ARBA00022553"/>
    </source>
</evidence>
<dbReference type="InterPro" id="IPR001881">
    <property type="entry name" value="EGF-like_Ca-bd_dom"/>
</dbReference>
<dbReference type="InterPro" id="IPR051221">
    <property type="entry name" value="LDLR-related"/>
</dbReference>
<dbReference type="FunFam" id="2.120.10.30:FF:000035">
    <property type="entry name" value="Low-density lipoprotein receptor-related protein 2"/>
    <property type="match status" value="2"/>
</dbReference>
<feature type="disulfide bond" evidence="21">
    <location>
        <begin position="2772"/>
        <end position="2790"/>
    </location>
</feature>
<feature type="disulfide bond" evidence="21">
    <location>
        <begin position="3029"/>
        <end position="3041"/>
    </location>
</feature>
<dbReference type="PRINTS" id="PR00261">
    <property type="entry name" value="LDLRECEPTOR"/>
</dbReference>
<feature type="repeat" description="LDL-receptor class B" evidence="22">
    <location>
        <begin position="4204"/>
        <end position="4247"/>
    </location>
</feature>
<evidence type="ECO:0000256" key="18">
    <source>
        <dbReference type="ARBA" id="ARBA00037878"/>
    </source>
</evidence>
<dbReference type="Gene3D" id="2.10.25.10">
    <property type="entry name" value="Laminin"/>
    <property type="match status" value="9"/>
</dbReference>
<dbReference type="Proteomes" id="UP001154078">
    <property type="component" value="Chromosome 1"/>
</dbReference>
<comment type="subcellular location">
    <subcellularLocation>
        <location evidence="1">Cell membrane</location>
        <topology evidence="1">Single-pass type I membrane protein</topology>
    </subcellularLocation>
    <subcellularLocation>
        <location evidence="19">Endosome lumen</location>
    </subcellularLocation>
    <subcellularLocation>
        <location evidence="18">Membrane</location>
        <location evidence="18">Coated pit</location>
    </subcellularLocation>
</comment>
<feature type="disulfide bond" evidence="21">
    <location>
        <begin position="1051"/>
        <end position="1063"/>
    </location>
</feature>
<evidence type="ECO:0000313" key="26">
    <source>
        <dbReference type="EMBL" id="CAH0546432.1"/>
    </source>
</evidence>
<evidence type="ECO:0000256" key="16">
    <source>
        <dbReference type="ARBA" id="ARBA00023176"/>
    </source>
</evidence>
<dbReference type="Gene3D" id="4.10.400.10">
    <property type="entry name" value="Low-density Lipoprotein Receptor"/>
    <property type="match status" value="35"/>
</dbReference>
<feature type="disulfide bond" evidence="21">
    <location>
        <begin position="3774"/>
        <end position="3792"/>
    </location>
</feature>
<feature type="disulfide bond" evidence="21">
    <location>
        <begin position="230"/>
        <end position="245"/>
    </location>
</feature>
<feature type="disulfide bond" evidence="21">
    <location>
        <begin position="191"/>
        <end position="206"/>
    </location>
</feature>
<dbReference type="OrthoDB" id="21182at2759"/>
<dbReference type="Pfam" id="PF00057">
    <property type="entry name" value="Ldl_recept_a"/>
    <property type="match status" value="33"/>
</dbReference>
<comment type="similarity">
    <text evidence="2">Belongs to the LDLR family.</text>
</comment>
<sequence>MRWFGGNPSLLSYISILVLCYWTILNVFADTRIPPSSGDVTGVVCPQGMFRCPEGKCIPSISVCNYQKDCEKGEDEFQTCPPPDCEPGQLTCHQYIWNKTYCLPQHHRCDMTVDCIDGSDEIECTYRKCQPDDFHCGSMASDPCIPKEKKCDGYLDCRSGKDEQGCPGVACQLDQFRCLNGQRCIESSQKCDHKNDCGDNSDEQGCNFPVCHGVQFRCANALCIPGPFHCDGYQDCSDNSDEVNCTKIACPDNKFLCPRGSSSGKPKCIPKTKLCDGKKDCDDGADEETACSYLACPTLGCEYKCQASLTGGSCYCPDGRVLSPDNRTCADRDECSEWGFCDQLCLNTPGSYSCSCAPGYVLKDKNRCIALNSSSLMLYFAQDKSIYKMKPSGNQVQIVVNTTGASGLDYHFGKNLMFWSDIKTKRIHSQQLTGNPILGQRDVDITLPGTWQPVAVAVDWIGNKLYVADSVGQKIDVFELEGRWHAIVLGSNLTNPADIALDPTVGYMFIADSSQVVRANMDGTNTVSVVSEAAYKASGIALDIVAKRVYWCDSLLDYIETVDYFGRNRFLVVRGQSVPSPARLALFESRVYWTDGTKQGVMSVDKFESSSIQSIYRMRDIRDPRAIKAVHPLMQPSSNNPCDHNNGNCQHMCIITHTNPGVGFRCACNIGFRLTSDERNCDLVTEFLMYSQQRFIKGKVLDPVIEGFSDAMLPVVSRRARFVGLDFDAKDQYIYYSDVLQDVIHRVHRNGSAKEIVLASQNEGVEGLAVDWASKNLYYIDSRKGTLNVLSTRNVTYRRTLLKNLKRPRAIVVHPNKGYIFFSEWDRPANISRSFSDGTNLTVFKNLTLGWPNGLSIDFDADRLYWCDALLDHVQHSNLDGTDVKTVNSRLIRHPFSIVIHKDFMYITDWRLDAIIKLHKLNGDMEEVLVKEHQTNRLYGVKIYSEYEQRIDRDHPCWNNNGNCQKLCFAIPNRDNRYIAKCGCPYGERLMADEKTCQADPNHEPPVQACPNSWDFTCNNQRCIPKSWVCDGDDDCLDNSDEEQNCTKPTCSANEFQCKSGRCIPLTFKCDAENDCGDFSDETGCVNVTCSTTQFHCDNGRCIPNSWKCDSENDCGDGSDEGDSCAEKTCAYYQFTCPRTGHCIPQNWVCDGDDDCFDKQDEQDCPPITCQPNQFKCADLRQCVQESYKCDGIPDCNDGSDELGCPSIAPDQCNVEKQFQCQMSGICIPKAWHCDGTPDCDDGSDEPDSCGTIDCPTNFYKCNDTQCIFKAYICDGKRDCADGSDESYIHACVKPPFRCPSGQWQCPGVSERCVNMTQVCDKKPDCPNGADEGPGCDLAECQHQAGLCSNNCKETPQGSLCLCPAGETLMKDGLNCEDLNECDPPGLCSQNCHNTKGSYFCSCVDGYILEPNKHSCKAYNHSSAFLIISNRHSILVADLKDQGLERVPIIVENVVATASNMHTGTIFWSDMKLKKISKLDRGSEPVEIISNGLDLVEGLAYDWIGENIYWLDSKLNTIEVSKENGSNRIVLVKDNITQPRGMCLDPSPGTRWLFWTDWGENPRIERIGMDGTNRSTIINTKIYWPNGLTLDTTTQRVYFADSKLDFIDFCYYNGTGRQQVLAGSHYLLHPHSLTLFEDTLYWTDRQLNRVLSAHKFKGNNQTVVSHLISQPLSIHVHHPSLQPITQNPCLNAPCQHICLLSPSSSTGYTCKCKAGFKITPEGKCNEEDTAFLMVMRGTQIIDVPINPGDNSAGFLTPIVGIEHGVQIDFDRKNNAIFWVESKDDQEENCTVWSIPYGGGNKSQIFGQDTGIVGSPSAIAFDWLGRNLFIGNRLASNLEVIRVDGKIKHRKIILANDGNATSVAKPRALCLDPTDGKVYWTDEGGYGVPQKIGKVNMDGSNPMVLVDNVEKPDALTIDIDTKTLYYSTQFPALVVAVDVFGKKRQTILSEENYISNPKAISVMGSRLFYLDPHYEKLVQVALPGGNNPRIIMENEPDLKTFTIFKKRQLVDHPCLINNGGCEQLCLPAEGKSRTCACGIAYKKDENGCTPFKSFAVVTQLDMTRGFGLKDSSEAMVPISGVGHHILHVDVHFANNWIYWVEFNRGFWNGIFRIRPNGSELQHIIKDGIGSNGIRGITIDWIAGNMYFTNVFPHENYVEVCWLDGTNRKVLVKTTTDAPRELAVNPIKRILYWIDYGQYPRIGRANLDGSSWLTVVTSGISNPRDLTIDMNTHDVYWCDSKLDMIQRISYSGGNRQIIRRNLPNTMGIAVHKSDVYWVDRNLKAVFKASKQPGNLTLPTRVRNNLEKLRDIVIFDVTNQPLDDTNPCKKYGNGGCEQLCFSFPQDINNVQRKLFKCDCANGKLAADEKKCEYVNEYIAFTTRTEVRGINLDPHSTNIPFNPIGNLTNVVGIDFDYKHQTLLFTQIRPWARIAKMSATKPNSKDISNIINKGINPEGIAYDWTQQKIYWTDSSNHSIYAMNLDGSSLVMIARVERPRAIVIDPCNGTLFFTDWGKFGTSGKIFRTTMAGSLKRVIIDKNLAQPSGLAIDFDDQMLYWTDAVREKIERSDLNGRNREVLVSATIYPFSITVFGDYIYWTDLQLRGVYRAEKHTGANMIEMVKRLEDSPRDIQVYSDKRQLCSVNPCKINNGGCAQSCHPGPNGTAECKCDDNTKIVNEGRMCVAKNLSCDSSKFYCANGRCISRMWACDGEDDCGDNSDEDTNYCSFHSCSPNEFRCANGRCIFKSWKCDHENDCKDGSDEKDCQYPPCAAGEFTCNNHRCIPMAQVCNGVNDCKDNITSDETHERCPQNTTCSPNHLKCEKTNICVEPYWLCDGDNDCGDNSDENPIHCAQRTCPQNSFRCSNHRCIPATWYCDGDDDCGDGADEPPEYCKSDGRTCFGDLFTCDNGNCVPRIYICDGDNDCLDNSDEDSRHECNDRKCDEETEFTCDANKAWGRAQCIPKKWLCDGDPDCVDGADENATLHHCSKPQPCSEEQFTCGNGRCINRGWLCDHDNDCGDGTDEGKECNSKYKTCSSNEFTCQNFKCIRNQYRCDGEDDCGDHSDEVNCKKDNTTCAVPGQFRCNNGQCIDYQLVCNKVSDCTDESDEPLHCNVDECAKVEIHQCGHKCVDTLTSFYCECNQGYKLLEDGKACADIDECIETPGVCSQYCSNTPGSYYCKCNDQYYEREADEHTCKRKDHVAPWIVFTNKYYIRNMSIDAGVYNLVHQDLMNVVALDFDMFGQKMYFCDVTAKTIFRSAIGGGDKEPVIRHDSHGLEGISIDWVARKLYWLDRHSKNLDVSELDGTNRKTLKTSIQDPRALVVHPGTGYLYFTSWHLQAYVGKLGMDGSNFTRILTWENDIAWPNALTIDFFTDRLYYADAHLDYIASVDMEGRHRHVVISGSAVPHVFALSLFDDFVYWTDWNLKAISRANKYTGKDLKVLRNTTHKPYDIHVFHPLRQLPYTNPCGANNGGCSHLCLIAPPPASSYLNIEGYGEEGVTSYKCACPNQFALAPDSKTCIANCTDGQWQCKGNDEKCIPWFWKCDGEKDCRDGSDEADTCPPRQCRAGTYQCENGNCTPSATICDGTDDCGDGSDEQNCAKDCPELEFKCKSNGRCILNSWKCDGDADCKDGSDEDPAICHKRECDPDTEFACKNGKCIPKLWQCDFDNDCGDDSDEPAYICRQKNCTTGWQRCPGRANYRCIPKWLFCDGKDDCRDSSDELPENCPACNPETDFKCNNNRCVPRQWKCDFSDDCGDGSDETKELCQGGFRECSESEFRCGNGKCISSRWRCDHEDDCGDNTDEDGCNGFQCKNGTFQCASGHCIASYFRCDGDRDCRDMSDEKNCPPRYPGGRYCPESKFQCDNHLCISQGDLCDGTDDCGDNSDESPALCTNFNCDTLKRYQCNNHKCIPKYQLCDGIDNCGDGSDENNITLCTTKMKPCDVFNEYKCANKKCIDKKQVCDFADDCGDSSDELGCHHNNACTGIDQGGCEHHCMNLTDGGYICDCFSGFIISKDNRKVCLDVDECATGEHHCSQICTNLNGTYSCSCREGFRLSDNLSGVCRAIEEEATLLFANGPEIRSYDIKEREESNVISEEKRIEAIDYNPRSQMIFWADSYDKTIKRSFMVNANNGEVKTGYAQDLEMKGNSKPTALAVDWVANNLYWTESDRAGSKPKGRVMVAKTDGRYRRAVVNVGLENPTSLVVDPQLGRMFWTDAGSAPKIEVSWMDGSKRRPLITDEIRHPTGLAIDYDMDHTLYWVDTKLNNIETMKYDGTNRKTVLRGEQLRHPISLDVFESSLYWITKDTGELVRQDKFGRGVHFTVQRDLLNPSAIKVYHHLRYNTSISNPCGSSSCSHLCLLVPNGHRCSCPDTSSPSSLATAYKTKAEITCDAPAERERPEPKRCPCQNGGLCREGDTGDLMCECLEEFKGVHCEIQTAHNRQGGGGNVTAIVVPIVVILLIIGAAAGVWVFLRKRPFGKSGLGSLASSQSVSFRQGTNVEFGPNSFNANGSGAGGEPLDVAYSLDPLDNKSRDFTNRLYDAVQNNPEAVGNGSSALYEVPAEVGKSKGETFTEPPSAVIAPSSVTHRSSPQVQVKHRELDPAASDTGKDTQKLVEEDC</sequence>
<dbReference type="PROSITE" id="PS50068">
    <property type="entry name" value="LDLRA_2"/>
    <property type="match status" value="35"/>
</dbReference>
<feature type="disulfide bond" evidence="21">
    <location>
        <begin position="2692"/>
        <end position="2710"/>
    </location>
</feature>
<feature type="repeat" description="LDL-receptor class B" evidence="22">
    <location>
        <begin position="2462"/>
        <end position="2502"/>
    </location>
</feature>
<dbReference type="GO" id="GO:0005509">
    <property type="term" value="F:calcium ion binding"/>
    <property type="evidence" value="ECO:0007669"/>
    <property type="project" value="InterPro"/>
</dbReference>
<gene>
    <name evidence="26" type="ORF">MELIAE_LOCUS602</name>
</gene>
<feature type="disulfide bond" evidence="21">
    <location>
        <begin position="3036"/>
        <end position="3054"/>
    </location>
</feature>
<feature type="repeat" description="LDL-receptor class B" evidence="22">
    <location>
        <begin position="1506"/>
        <end position="1548"/>
    </location>
</feature>
<dbReference type="InterPro" id="IPR009030">
    <property type="entry name" value="Growth_fac_rcpt_cys_sf"/>
</dbReference>
<dbReference type="PANTHER" id="PTHR22722">
    <property type="entry name" value="LOW-DENSITY LIPOPROTEIN RECEPTOR-RELATED PROTEIN 2-RELATED"/>
    <property type="match status" value="1"/>
</dbReference>
<evidence type="ECO:0000256" key="17">
    <source>
        <dbReference type="ARBA" id="ARBA00023180"/>
    </source>
</evidence>
<keyword evidence="16" id="KW-0168">Coated pit</keyword>
<dbReference type="FunFam" id="4.10.400.10:FF:000004">
    <property type="entry name" value="Low-density lipoprotein receptor-related protein 1"/>
    <property type="match status" value="1"/>
</dbReference>
<feature type="domain" description="EGF-like" evidence="25">
    <location>
        <begin position="331"/>
        <end position="369"/>
    </location>
</feature>
<feature type="repeat" description="LDL-receptor class B" evidence="22">
    <location>
        <begin position="862"/>
        <end position="904"/>
    </location>
</feature>
<keyword evidence="6" id="KW-0254">Endocytosis</keyword>
<dbReference type="InterPro" id="IPR018097">
    <property type="entry name" value="EGF_Ca-bd_CS"/>
</dbReference>
<feature type="disulfide bond" evidence="20">
    <location>
        <begin position="4418"/>
        <end position="4427"/>
    </location>
</feature>
<dbReference type="FunFam" id="4.10.400.10:FF:000065">
    <property type="entry name" value="Transmembrane protease serine 7"/>
    <property type="match status" value="1"/>
</dbReference>
<feature type="disulfide bond" evidence="21">
    <location>
        <begin position="3048"/>
        <end position="3063"/>
    </location>
</feature>
<feature type="disulfide bond" evidence="21">
    <location>
        <begin position="45"/>
        <end position="57"/>
    </location>
</feature>
<feature type="disulfide bond" evidence="21">
    <location>
        <begin position="1070"/>
        <end position="1085"/>
    </location>
</feature>
<feature type="disulfide bond" evidence="21">
    <location>
        <begin position="218"/>
        <end position="236"/>
    </location>
</feature>
<dbReference type="InterPro" id="IPR032485">
    <property type="entry name" value="LRP1-like_beta_prop"/>
</dbReference>
<feature type="disulfide bond" evidence="21">
    <location>
        <begin position="3767"/>
        <end position="3779"/>
    </location>
</feature>
<feature type="disulfide bond" evidence="21">
    <location>
        <begin position="2894"/>
        <end position="2906"/>
    </location>
</feature>
<dbReference type="FunFam" id="4.10.400.10:FF:000062">
    <property type="entry name" value="Terribly reduced optic lobes, isoform AI"/>
    <property type="match status" value="1"/>
</dbReference>
<dbReference type="SMART" id="SM00135">
    <property type="entry name" value="LY"/>
    <property type="match status" value="37"/>
</dbReference>
<evidence type="ECO:0000256" key="14">
    <source>
        <dbReference type="ARBA" id="ARBA00023157"/>
    </source>
</evidence>
<evidence type="ECO:0000256" key="8">
    <source>
        <dbReference type="ARBA" id="ARBA00022729"/>
    </source>
</evidence>
<feature type="domain" description="EGF-like" evidence="25">
    <location>
        <begin position="4394"/>
        <end position="4428"/>
    </location>
</feature>
<feature type="disulfide bond" evidence="21">
    <location>
        <begin position="3731"/>
        <end position="3749"/>
    </location>
</feature>
<dbReference type="GO" id="GO:0005041">
    <property type="term" value="F:low-density lipoprotein particle receptor activity"/>
    <property type="evidence" value="ECO:0007669"/>
    <property type="project" value="TreeGrafter"/>
</dbReference>
<feature type="repeat" description="LDL-receptor class B" evidence="22">
    <location>
        <begin position="1875"/>
        <end position="1920"/>
    </location>
</feature>
<feature type="disulfide bond" evidence="21">
    <location>
        <begin position="3786"/>
        <end position="3801"/>
    </location>
</feature>
<feature type="disulfide bond" evidence="21">
    <location>
        <begin position="3647"/>
        <end position="3665"/>
    </location>
</feature>
<dbReference type="GO" id="GO:0005886">
    <property type="term" value="C:plasma membrane"/>
    <property type="evidence" value="ECO:0007669"/>
    <property type="project" value="UniProtKB-SubCell"/>
</dbReference>
<feature type="disulfide bond" evidence="21">
    <location>
        <begin position="2733"/>
        <end position="2751"/>
    </location>
</feature>
<feature type="disulfide bond" evidence="21">
    <location>
        <begin position="2987"/>
        <end position="2999"/>
    </location>
</feature>
<dbReference type="InterPro" id="IPR000152">
    <property type="entry name" value="EGF-type_Asp/Asn_hydroxyl_site"/>
</dbReference>
<evidence type="ECO:0000256" key="7">
    <source>
        <dbReference type="ARBA" id="ARBA00022692"/>
    </source>
</evidence>
<feature type="repeat" description="LDL-receptor class B" evidence="22">
    <location>
        <begin position="2550"/>
        <end position="2591"/>
    </location>
</feature>
<feature type="disulfide bond" evidence="21">
    <location>
        <begin position="3559"/>
        <end position="3571"/>
    </location>
</feature>
<feature type="disulfide bond" evidence="21">
    <location>
        <begin position="151"/>
        <end position="166"/>
    </location>
</feature>
<keyword evidence="5" id="KW-0597">Phosphoprotein</keyword>
<feature type="disulfide bond" evidence="21">
    <location>
        <begin position="3825"/>
        <end position="3840"/>
    </location>
</feature>
<feature type="disulfide bond" evidence="21">
    <location>
        <begin position="1058"/>
        <end position="1076"/>
    </location>
</feature>
<dbReference type="FunFam" id="4.10.400.10:FF:000078">
    <property type="entry name" value="low-density lipoprotein receptor-related protein 2"/>
    <property type="match status" value="1"/>
</dbReference>
<dbReference type="FunFam" id="4.10.400.10:FF:000121">
    <property type="entry name" value="low-density lipoprotein receptor-related protein 2"/>
    <property type="match status" value="1"/>
</dbReference>